<dbReference type="EMBL" id="WJBH02000007">
    <property type="protein sequence ID" value="KAI9555932.1"/>
    <property type="molecule type" value="Genomic_DNA"/>
</dbReference>
<evidence type="ECO:0000313" key="2">
    <source>
        <dbReference type="Proteomes" id="UP000820818"/>
    </source>
</evidence>
<proteinExistence type="predicted"/>
<sequence>MITSVVYWPAKSIHRFEWSNPAGFRQCRPTAAPLSKNPSNLSAGDIPLPESVDYSMMLPISGGPGKWLQILSILLKHDRTPFSFCQCLAGTVPSHKSS</sequence>
<gene>
    <name evidence="1" type="ORF">GHT06_018469</name>
</gene>
<evidence type="ECO:0000313" key="1">
    <source>
        <dbReference type="EMBL" id="KAI9555932.1"/>
    </source>
</evidence>
<dbReference type="Proteomes" id="UP000820818">
    <property type="component" value="Linkage Group LG7"/>
</dbReference>
<comment type="caution">
    <text evidence="1">The sequence shown here is derived from an EMBL/GenBank/DDBJ whole genome shotgun (WGS) entry which is preliminary data.</text>
</comment>
<protein>
    <submittedName>
        <fullName evidence="1">Uncharacterized protein</fullName>
    </submittedName>
</protein>
<organism evidence="1 2">
    <name type="scientific">Daphnia sinensis</name>
    <dbReference type="NCBI Taxonomy" id="1820382"/>
    <lineage>
        <taxon>Eukaryota</taxon>
        <taxon>Metazoa</taxon>
        <taxon>Ecdysozoa</taxon>
        <taxon>Arthropoda</taxon>
        <taxon>Crustacea</taxon>
        <taxon>Branchiopoda</taxon>
        <taxon>Diplostraca</taxon>
        <taxon>Cladocera</taxon>
        <taxon>Anomopoda</taxon>
        <taxon>Daphniidae</taxon>
        <taxon>Daphnia</taxon>
        <taxon>Daphnia similis group</taxon>
    </lineage>
</organism>
<keyword evidence="2" id="KW-1185">Reference proteome</keyword>
<reference evidence="1 2" key="1">
    <citation type="submission" date="2022-05" db="EMBL/GenBank/DDBJ databases">
        <title>A multi-omics perspective on studying reproductive biology in Daphnia sinensis.</title>
        <authorList>
            <person name="Jia J."/>
        </authorList>
    </citation>
    <scope>NUCLEOTIDE SEQUENCE [LARGE SCALE GENOMIC DNA]</scope>
    <source>
        <strain evidence="1 2">WSL</strain>
    </source>
</reference>
<accession>A0AAD5PQV8</accession>
<dbReference type="AlphaFoldDB" id="A0AAD5PQV8"/>
<name>A0AAD5PQV8_9CRUS</name>